<feature type="region of interest" description="Disordered" evidence="1">
    <location>
        <begin position="399"/>
        <end position="450"/>
    </location>
</feature>
<feature type="compositionally biased region" description="Polar residues" evidence="1">
    <location>
        <begin position="435"/>
        <end position="446"/>
    </location>
</feature>
<feature type="region of interest" description="Disordered" evidence="1">
    <location>
        <begin position="312"/>
        <end position="375"/>
    </location>
</feature>
<evidence type="ECO:0000313" key="3">
    <source>
        <dbReference type="Proteomes" id="UP000186955"/>
    </source>
</evidence>
<evidence type="ECO:0000256" key="1">
    <source>
        <dbReference type="SAM" id="MobiDB-lite"/>
    </source>
</evidence>
<accession>A0A1Q5T9U6</accession>
<comment type="caution">
    <text evidence="2">The sequence shown here is derived from an EMBL/GenBank/DDBJ whole genome shotgun (WGS) entry which is preliminary data.</text>
</comment>
<protein>
    <submittedName>
        <fullName evidence="2">Uncharacterized protein</fullName>
    </submittedName>
</protein>
<evidence type="ECO:0000313" key="2">
    <source>
        <dbReference type="EMBL" id="OKO96983.1"/>
    </source>
</evidence>
<keyword evidence="3" id="KW-1185">Reference proteome</keyword>
<feature type="compositionally biased region" description="Low complexity" evidence="1">
    <location>
        <begin position="10"/>
        <end position="33"/>
    </location>
</feature>
<name>A0A1Q5T9U6_9EURO</name>
<reference evidence="2 3" key="1">
    <citation type="submission" date="2016-10" db="EMBL/GenBank/DDBJ databases">
        <title>Genome sequence of the ascomycete fungus Penicillium subrubescens.</title>
        <authorList>
            <person name="De Vries R.P."/>
            <person name="Peng M."/>
            <person name="Dilokpimol A."/>
            <person name="Hilden K."/>
            <person name="Makela M.R."/>
            <person name="Grigoriev I."/>
            <person name="Riley R."/>
            <person name="Granchi Z."/>
        </authorList>
    </citation>
    <scope>NUCLEOTIDE SEQUENCE [LARGE SCALE GENOMIC DNA]</scope>
    <source>
        <strain evidence="2 3">CBS 132785</strain>
    </source>
</reference>
<feature type="region of interest" description="Disordered" evidence="1">
    <location>
        <begin position="1"/>
        <end position="54"/>
    </location>
</feature>
<dbReference type="Proteomes" id="UP000186955">
    <property type="component" value="Unassembled WGS sequence"/>
</dbReference>
<dbReference type="AlphaFoldDB" id="A0A1Q5T9U6"/>
<dbReference type="EMBL" id="MNBE01000696">
    <property type="protein sequence ID" value="OKO96983.1"/>
    <property type="molecule type" value="Genomic_DNA"/>
</dbReference>
<feature type="region of interest" description="Disordered" evidence="1">
    <location>
        <begin position="243"/>
        <end position="274"/>
    </location>
</feature>
<gene>
    <name evidence="2" type="ORF">PENSUB_10386</name>
</gene>
<sequence length="539" mass="59443">MTQRRTRSHTALLSKAATAKTAAGTTSPTTGPPAKKHKTKKAEDTATATAVTKAPPPERLQRLQRVINPLRKVTDSDTSLEFPAVSSAPRGHPKIYYGQNAPLPRWRTLLDDQDLGAHIERDLIRTHPGRTIIPGVAPNTHPKAHDNTLGLGDLKWSFDPGPASVWGNLTGQELYAYAHGLLMVALQCKHSRRQLGYAIRNEQYASLVANVEDPVPPPPRLDPSGAVAPLSSTLNRILASTKALKTKDQTFPDDDKHGRPELKYQPDQDVSDKEKDFPIASVMKKNMKGTLGPVDQQDPSLDPVAVLEVKATKKRLPTRTKATKKGSKKESKKTTKQAAVNDDKQQTHKGAGARDIGSEEKLHNRHGTPANQPVSPIILAPEEIYLMLDKISDINRARSQVEDMHRAKAQQDGQAQQTGSGKDADKYPFQPPDAGSTQTAESSTALNGEPVREIDKILFPPEKPDETTKYLQMCNEIVADPEARRKHYPDVEAFRRIRTWAGAVIPEKVETHVKANFVKVPTANRPFTNMKRPREVSDE</sequence>
<proteinExistence type="predicted"/>
<feature type="compositionally biased region" description="Polar residues" evidence="1">
    <location>
        <begin position="411"/>
        <end position="420"/>
    </location>
</feature>
<feature type="compositionally biased region" description="Basic residues" evidence="1">
    <location>
        <begin position="312"/>
        <end position="327"/>
    </location>
</feature>
<organism evidence="2 3">
    <name type="scientific">Penicillium subrubescens</name>
    <dbReference type="NCBI Taxonomy" id="1316194"/>
    <lineage>
        <taxon>Eukaryota</taxon>
        <taxon>Fungi</taxon>
        <taxon>Dikarya</taxon>
        <taxon>Ascomycota</taxon>
        <taxon>Pezizomycotina</taxon>
        <taxon>Eurotiomycetes</taxon>
        <taxon>Eurotiomycetidae</taxon>
        <taxon>Eurotiales</taxon>
        <taxon>Aspergillaceae</taxon>
        <taxon>Penicillium</taxon>
    </lineage>
</organism>
<feature type="compositionally biased region" description="Basic and acidic residues" evidence="1">
    <location>
        <begin position="245"/>
        <end position="274"/>
    </location>
</feature>